<comment type="caution">
    <text evidence="1">The sequence shown here is derived from an EMBL/GenBank/DDBJ whole genome shotgun (WGS) entry which is preliminary data.</text>
</comment>
<gene>
    <name evidence="1" type="ORF">AO067_05185</name>
</gene>
<proteinExistence type="predicted"/>
<sequence length="314" mass="35484">MLIPISEILSNNDNYAFKGSCENALEYQLKKVLHLTKEVEKGLDDQASGPYFYVTDEKFSYSLDALIHNLSILTEYYHGWVVFSHIGTNSQGKTKYIPLKKDEKLSTEIDKIFKLNSIGVLSSPQKYRGDFYEDCKKAFLKAYDFLFVGKFYEIYVLNNYLKHNTVVMSYAPKAMLGHREVSIPFVHIGKPNDRLLNASVFKTLIDHELDEHGKLASIEDDYFVNIINATARPVCSVGGYKVYDINGLDYLKGGSSVGLSMESIVEVAHELVSNIARVFIESSKTNPDRGIKLNRLVDEITARPPKTLTKLVNA</sequence>
<organism evidence="1 2">
    <name type="scientific">Pseudomonas viridiflava ICMP 13104</name>
    <dbReference type="NCBI Taxonomy" id="1198305"/>
    <lineage>
        <taxon>Bacteria</taxon>
        <taxon>Pseudomonadati</taxon>
        <taxon>Pseudomonadota</taxon>
        <taxon>Gammaproteobacteria</taxon>
        <taxon>Pseudomonadales</taxon>
        <taxon>Pseudomonadaceae</taxon>
        <taxon>Pseudomonas</taxon>
    </lineage>
</organism>
<dbReference type="AlphaFoldDB" id="A0A0W0HE14"/>
<dbReference type="Proteomes" id="UP000053048">
    <property type="component" value="Unassembled WGS sequence"/>
</dbReference>
<keyword evidence="2" id="KW-1185">Reference proteome</keyword>
<dbReference type="EMBL" id="LKEJ01000151">
    <property type="protein sequence ID" value="KTB59116.1"/>
    <property type="molecule type" value="Genomic_DNA"/>
</dbReference>
<name>A0A0W0HE14_PSEVI</name>
<accession>A0A0W0HE14</accession>
<evidence type="ECO:0000313" key="2">
    <source>
        <dbReference type="Proteomes" id="UP000053048"/>
    </source>
</evidence>
<reference evidence="1 2" key="1">
    <citation type="submission" date="2015-09" db="EMBL/GenBank/DDBJ databases">
        <title>Genome sequence of ICMP 13104.</title>
        <authorList>
            <person name="Visnovsky S."/>
            <person name="Lu A."/>
            <person name="Panda P."/>
            <person name="Pitman A."/>
        </authorList>
    </citation>
    <scope>NUCLEOTIDE SEQUENCE [LARGE SCALE GENOMIC DNA]</scope>
    <source>
        <strain evidence="1 2">ICMP 13104</strain>
    </source>
</reference>
<evidence type="ECO:0000313" key="1">
    <source>
        <dbReference type="EMBL" id="KTB59116.1"/>
    </source>
</evidence>
<protein>
    <submittedName>
        <fullName evidence="1">Uncharacterized protein</fullName>
    </submittedName>
</protein>